<name>A0A2N5CL24_9CAUL</name>
<evidence type="ECO:0008006" key="5">
    <source>
        <dbReference type="Google" id="ProtNLM"/>
    </source>
</evidence>
<gene>
    <name evidence="1" type="ORF">C1707_19535</name>
    <name evidence="2" type="ORF">CFHF_24905</name>
</gene>
<protein>
    <recommendedName>
        <fullName evidence="5">DUF4365 domain-containing protein</fullName>
    </recommendedName>
</protein>
<dbReference type="EMBL" id="PJRQ01000052">
    <property type="protein sequence ID" value="PLR06437.1"/>
    <property type="molecule type" value="Genomic_DNA"/>
</dbReference>
<evidence type="ECO:0000313" key="4">
    <source>
        <dbReference type="Proteomes" id="UP000281192"/>
    </source>
</evidence>
<dbReference type="Proteomes" id="UP000234483">
    <property type="component" value="Unassembled WGS sequence"/>
</dbReference>
<dbReference type="EMBL" id="CP026100">
    <property type="protein sequence ID" value="AYV48277.1"/>
    <property type="molecule type" value="Genomic_DNA"/>
</dbReference>
<reference evidence="2 3" key="1">
    <citation type="submission" date="2017-12" db="EMBL/GenBank/DDBJ databases">
        <title>The genome sequence of Caulobacter flavus CGMCC1 15093.</title>
        <authorList>
            <person name="Gao J."/>
            <person name="Mao X."/>
            <person name="Sun J."/>
        </authorList>
    </citation>
    <scope>NUCLEOTIDE SEQUENCE [LARGE SCALE GENOMIC DNA]</scope>
    <source>
        <strain evidence="2 3">CGMCC1 15093</strain>
    </source>
</reference>
<accession>A0A2N5CL24</accession>
<dbReference type="OrthoDB" id="8479744at2"/>
<dbReference type="AlphaFoldDB" id="A0A2N5CL24"/>
<sequence>MRITHPLTPVEIFTELLRRNALTDADTAGFKAYKHDKDLCPSFTEILEGILGVFLSYHTDVHDIQGFSDEGIDVLLRYRDDDGEHKIGFQIKSYDEFELWAKEKLDVLKTLKAQYATAMHTVRTEEYFVVLCTDAIKHRTRIRSITSALKTFANCTVVKPKEALGLLQLGGFDTLIQTTRLICQDDRTLQAAESYVAGMTPAQAYAEIALVCSAFEDGLDLDERDIPEFLREWEETFDAPRLDVHEEGDIIDDLVTEQMIGYADGVYRIDVRRLPEQICALYFDQKVLGVSTDRSFRIRLAKLLDLAP</sequence>
<reference evidence="1 4" key="2">
    <citation type="submission" date="2018-01" db="EMBL/GenBank/DDBJ databases">
        <title>Complete genome sequence of Caulobacter flavus RHGG3.</title>
        <authorList>
            <person name="Yang E."/>
        </authorList>
    </citation>
    <scope>NUCLEOTIDE SEQUENCE [LARGE SCALE GENOMIC DNA]</scope>
    <source>
        <strain evidence="1 4">RHGG3</strain>
    </source>
</reference>
<dbReference type="KEGG" id="cfh:C1707_19535"/>
<organism evidence="2 3">
    <name type="scientific">Caulobacter flavus</name>
    <dbReference type="NCBI Taxonomy" id="1679497"/>
    <lineage>
        <taxon>Bacteria</taxon>
        <taxon>Pseudomonadati</taxon>
        <taxon>Pseudomonadota</taxon>
        <taxon>Alphaproteobacteria</taxon>
        <taxon>Caulobacterales</taxon>
        <taxon>Caulobacteraceae</taxon>
        <taxon>Caulobacter</taxon>
    </lineage>
</organism>
<proteinExistence type="predicted"/>
<evidence type="ECO:0000313" key="1">
    <source>
        <dbReference type="EMBL" id="AYV48277.1"/>
    </source>
</evidence>
<keyword evidence="4" id="KW-1185">Reference proteome</keyword>
<evidence type="ECO:0000313" key="2">
    <source>
        <dbReference type="EMBL" id="PLR06437.1"/>
    </source>
</evidence>
<dbReference type="RefSeq" id="WP_101715616.1">
    <property type="nucleotide sequence ID" value="NZ_CP026100.1"/>
</dbReference>
<evidence type="ECO:0000313" key="3">
    <source>
        <dbReference type="Proteomes" id="UP000234483"/>
    </source>
</evidence>
<dbReference type="Proteomes" id="UP000281192">
    <property type="component" value="Chromosome"/>
</dbReference>